<feature type="domain" description="N-acetyltransferase" evidence="2">
    <location>
        <begin position="3"/>
        <end position="167"/>
    </location>
</feature>
<keyword evidence="1" id="KW-0808">Transferase</keyword>
<protein>
    <submittedName>
        <fullName evidence="3">N-acetyltransferase</fullName>
    </submittedName>
</protein>
<dbReference type="Gene3D" id="3.40.630.30">
    <property type="match status" value="1"/>
</dbReference>
<dbReference type="PROSITE" id="PS51186">
    <property type="entry name" value="GNAT"/>
    <property type="match status" value="1"/>
</dbReference>
<dbReference type="PANTHER" id="PTHR13947:SF37">
    <property type="entry name" value="LD18367P"/>
    <property type="match status" value="1"/>
</dbReference>
<sequence>MDITVRLARADELDAVSELTAQAYLADGLVPPGSDYQENLRAARHRAEHTELLVATDGADSEVLGTVAFVRAGTAYAELAREGEAEFRMLAVAAQARGRGVGEALVLACLERARALGAERVVICSSEHMHAAHRLYERLDFVRSPDRDWCPLPGVNLMGYIHTLRSPRTGA</sequence>
<name>A0A917ZKW4_9ACTN</name>
<dbReference type="InterPro" id="IPR016181">
    <property type="entry name" value="Acyl_CoA_acyltransferase"/>
</dbReference>
<dbReference type="Pfam" id="PF00583">
    <property type="entry name" value="Acetyltransf_1"/>
    <property type="match status" value="1"/>
</dbReference>
<organism evidence="3 4">
    <name type="scientific">Wenjunlia tyrosinilytica</name>
    <dbReference type="NCBI Taxonomy" id="1544741"/>
    <lineage>
        <taxon>Bacteria</taxon>
        <taxon>Bacillati</taxon>
        <taxon>Actinomycetota</taxon>
        <taxon>Actinomycetes</taxon>
        <taxon>Kitasatosporales</taxon>
        <taxon>Streptomycetaceae</taxon>
        <taxon>Wenjunlia</taxon>
    </lineage>
</organism>
<dbReference type="InterPro" id="IPR000182">
    <property type="entry name" value="GNAT_dom"/>
</dbReference>
<evidence type="ECO:0000256" key="1">
    <source>
        <dbReference type="ARBA" id="ARBA00022679"/>
    </source>
</evidence>
<dbReference type="Proteomes" id="UP000641932">
    <property type="component" value="Unassembled WGS sequence"/>
</dbReference>
<dbReference type="RefSeq" id="WP_189131192.1">
    <property type="nucleotide sequence ID" value="NZ_BMMS01000007.1"/>
</dbReference>
<dbReference type="PANTHER" id="PTHR13947">
    <property type="entry name" value="GNAT FAMILY N-ACETYLTRANSFERASE"/>
    <property type="match status" value="1"/>
</dbReference>
<dbReference type="GO" id="GO:0008080">
    <property type="term" value="F:N-acetyltransferase activity"/>
    <property type="evidence" value="ECO:0007669"/>
    <property type="project" value="InterPro"/>
</dbReference>
<dbReference type="AlphaFoldDB" id="A0A917ZKW4"/>
<dbReference type="SUPFAM" id="SSF55729">
    <property type="entry name" value="Acyl-CoA N-acyltransferases (Nat)"/>
    <property type="match status" value="1"/>
</dbReference>
<reference evidence="3" key="2">
    <citation type="submission" date="2020-09" db="EMBL/GenBank/DDBJ databases">
        <authorList>
            <person name="Sun Q."/>
            <person name="Zhou Y."/>
        </authorList>
    </citation>
    <scope>NUCLEOTIDE SEQUENCE</scope>
    <source>
        <strain evidence="3">CGMCC 4.7201</strain>
    </source>
</reference>
<comment type="caution">
    <text evidence="3">The sequence shown here is derived from an EMBL/GenBank/DDBJ whole genome shotgun (WGS) entry which is preliminary data.</text>
</comment>
<dbReference type="InterPro" id="IPR050769">
    <property type="entry name" value="NAT_camello-type"/>
</dbReference>
<keyword evidence="4" id="KW-1185">Reference proteome</keyword>
<gene>
    <name evidence="3" type="ORF">GCM10012280_19870</name>
</gene>
<reference evidence="3" key="1">
    <citation type="journal article" date="2014" name="Int. J. Syst. Evol. Microbiol.">
        <title>Complete genome sequence of Corynebacterium casei LMG S-19264T (=DSM 44701T), isolated from a smear-ripened cheese.</title>
        <authorList>
            <consortium name="US DOE Joint Genome Institute (JGI-PGF)"/>
            <person name="Walter F."/>
            <person name="Albersmeier A."/>
            <person name="Kalinowski J."/>
            <person name="Ruckert C."/>
        </authorList>
    </citation>
    <scope>NUCLEOTIDE SEQUENCE</scope>
    <source>
        <strain evidence="3">CGMCC 4.7201</strain>
    </source>
</reference>
<dbReference type="CDD" id="cd04301">
    <property type="entry name" value="NAT_SF"/>
    <property type="match status" value="1"/>
</dbReference>
<evidence type="ECO:0000313" key="3">
    <source>
        <dbReference type="EMBL" id="GGO85635.1"/>
    </source>
</evidence>
<evidence type="ECO:0000313" key="4">
    <source>
        <dbReference type="Proteomes" id="UP000641932"/>
    </source>
</evidence>
<dbReference type="EMBL" id="BMMS01000007">
    <property type="protein sequence ID" value="GGO85635.1"/>
    <property type="molecule type" value="Genomic_DNA"/>
</dbReference>
<evidence type="ECO:0000259" key="2">
    <source>
        <dbReference type="PROSITE" id="PS51186"/>
    </source>
</evidence>
<proteinExistence type="predicted"/>
<accession>A0A917ZKW4</accession>